<keyword evidence="7 9" id="KW-0503">Monooxygenase</keyword>
<evidence type="ECO:0000256" key="7">
    <source>
        <dbReference type="ARBA" id="ARBA00023033"/>
    </source>
</evidence>
<dbReference type="GO" id="GO:0020037">
    <property type="term" value="F:heme binding"/>
    <property type="evidence" value="ECO:0007669"/>
    <property type="project" value="InterPro"/>
</dbReference>
<dbReference type="GO" id="GO:0004497">
    <property type="term" value="F:monooxygenase activity"/>
    <property type="evidence" value="ECO:0007669"/>
    <property type="project" value="UniProtKB-KW"/>
</dbReference>
<dbReference type="PROSITE" id="PS00086">
    <property type="entry name" value="CYTOCHROME_P450"/>
    <property type="match status" value="1"/>
</dbReference>
<reference evidence="10" key="2">
    <citation type="submission" date="2021-12" db="EMBL/GenBank/DDBJ databases">
        <title>Resequencing data analysis of finger millet.</title>
        <authorList>
            <person name="Hatakeyama M."/>
            <person name="Aluri S."/>
            <person name="Balachadran M.T."/>
            <person name="Sivarajan S.R."/>
            <person name="Poveda L."/>
            <person name="Shimizu-Inatsugi R."/>
            <person name="Schlapbach R."/>
            <person name="Sreeman S.M."/>
            <person name="Shimizu K.K."/>
        </authorList>
    </citation>
    <scope>NUCLEOTIDE SEQUENCE</scope>
</reference>
<dbReference type="InterPro" id="IPR002401">
    <property type="entry name" value="Cyt_P450_E_grp-I"/>
</dbReference>
<organism evidence="10 11">
    <name type="scientific">Eleusine coracana subsp. coracana</name>
    <dbReference type="NCBI Taxonomy" id="191504"/>
    <lineage>
        <taxon>Eukaryota</taxon>
        <taxon>Viridiplantae</taxon>
        <taxon>Streptophyta</taxon>
        <taxon>Embryophyta</taxon>
        <taxon>Tracheophyta</taxon>
        <taxon>Spermatophyta</taxon>
        <taxon>Magnoliopsida</taxon>
        <taxon>Liliopsida</taxon>
        <taxon>Poales</taxon>
        <taxon>Poaceae</taxon>
        <taxon>PACMAD clade</taxon>
        <taxon>Chloridoideae</taxon>
        <taxon>Cynodonteae</taxon>
        <taxon>Eleusininae</taxon>
        <taxon>Eleusine</taxon>
    </lineage>
</organism>
<dbReference type="Proteomes" id="UP001054889">
    <property type="component" value="Unassembled WGS sequence"/>
</dbReference>
<dbReference type="Gene3D" id="1.10.630.10">
    <property type="entry name" value="Cytochrome P450"/>
    <property type="match status" value="1"/>
</dbReference>
<keyword evidence="11" id="KW-1185">Reference proteome</keyword>
<dbReference type="PRINTS" id="PR00385">
    <property type="entry name" value="P450"/>
</dbReference>
<comment type="caution">
    <text evidence="10">The sequence shown here is derived from an EMBL/GenBank/DDBJ whole genome shotgun (WGS) entry which is preliminary data.</text>
</comment>
<dbReference type="FunFam" id="1.10.630.10:FF:000126">
    <property type="entry name" value="Predicted protein"/>
    <property type="match status" value="1"/>
</dbReference>
<dbReference type="EMBL" id="BQKI01000085">
    <property type="protein sequence ID" value="GJN34446.1"/>
    <property type="molecule type" value="Genomic_DNA"/>
</dbReference>
<evidence type="ECO:0000256" key="1">
    <source>
        <dbReference type="ARBA" id="ARBA00001971"/>
    </source>
</evidence>
<dbReference type="InterPro" id="IPR036396">
    <property type="entry name" value="Cyt_P450_sf"/>
</dbReference>
<keyword evidence="4 8" id="KW-0479">Metal-binding</keyword>
<dbReference type="Pfam" id="PF00067">
    <property type="entry name" value="p450"/>
    <property type="match status" value="2"/>
</dbReference>
<dbReference type="SUPFAM" id="SSF48264">
    <property type="entry name" value="Cytochrome P450"/>
    <property type="match status" value="1"/>
</dbReference>
<feature type="binding site" description="axial binding residue" evidence="8">
    <location>
        <position position="422"/>
    </location>
    <ligand>
        <name>heme</name>
        <dbReference type="ChEBI" id="CHEBI:30413"/>
    </ligand>
    <ligandPart>
        <name>Fe</name>
        <dbReference type="ChEBI" id="CHEBI:18248"/>
    </ligandPart>
</feature>
<dbReference type="PRINTS" id="PR00463">
    <property type="entry name" value="EP450I"/>
</dbReference>
<evidence type="ECO:0000256" key="2">
    <source>
        <dbReference type="ARBA" id="ARBA00010617"/>
    </source>
</evidence>
<reference evidence="10" key="1">
    <citation type="journal article" date="2018" name="DNA Res.">
        <title>Multiple hybrid de novo genome assembly of finger millet, an orphan allotetraploid crop.</title>
        <authorList>
            <person name="Hatakeyama M."/>
            <person name="Aluri S."/>
            <person name="Balachadran M.T."/>
            <person name="Sivarajan S.R."/>
            <person name="Patrignani A."/>
            <person name="Gruter S."/>
            <person name="Poveda L."/>
            <person name="Shimizu-Inatsugi R."/>
            <person name="Baeten J."/>
            <person name="Francoijs K.J."/>
            <person name="Nataraja K.N."/>
            <person name="Reddy Y.A.N."/>
            <person name="Phadnis S."/>
            <person name="Ravikumar R.L."/>
            <person name="Schlapbach R."/>
            <person name="Sreeman S.M."/>
            <person name="Shimizu K.K."/>
        </authorList>
    </citation>
    <scope>NUCLEOTIDE SEQUENCE</scope>
</reference>
<evidence type="ECO:0000256" key="8">
    <source>
        <dbReference type="PIRSR" id="PIRSR602401-1"/>
    </source>
</evidence>
<dbReference type="PANTHER" id="PTHR47955:SF15">
    <property type="entry name" value="CYTOCHROME P450 71A2-LIKE"/>
    <property type="match status" value="1"/>
</dbReference>
<evidence type="ECO:0000313" key="10">
    <source>
        <dbReference type="EMBL" id="GJN34446.1"/>
    </source>
</evidence>
<proteinExistence type="inferred from homology"/>
<keyword evidence="5 9" id="KW-0560">Oxidoreductase</keyword>
<keyword evidence="3 8" id="KW-0349">Heme</keyword>
<name>A0AAV5FHZ4_ELECO</name>
<keyword evidence="6 8" id="KW-0408">Iron</keyword>
<evidence type="ECO:0000256" key="4">
    <source>
        <dbReference type="ARBA" id="ARBA00022723"/>
    </source>
</evidence>
<dbReference type="AlphaFoldDB" id="A0AAV5FHZ4"/>
<evidence type="ECO:0000256" key="9">
    <source>
        <dbReference type="RuleBase" id="RU000461"/>
    </source>
</evidence>
<dbReference type="GO" id="GO:0005506">
    <property type="term" value="F:iron ion binding"/>
    <property type="evidence" value="ECO:0007669"/>
    <property type="project" value="InterPro"/>
</dbReference>
<gene>
    <name evidence="10" type="primary">gb23107</name>
    <name evidence="10" type="ORF">PR202_gb23107</name>
</gene>
<dbReference type="PANTHER" id="PTHR47955">
    <property type="entry name" value="CYTOCHROME P450 FAMILY 71 PROTEIN"/>
    <property type="match status" value="1"/>
</dbReference>
<comment type="cofactor">
    <cofactor evidence="1 8">
        <name>heme</name>
        <dbReference type="ChEBI" id="CHEBI:30413"/>
    </cofactor>
</comment>
<protein>
    <submittedName>
        <fullName evidence="10">Uncharacterized protein</fullName>
    </submittedName>
</protein>
<comment type="similarity">
    <text evidence="2 9">Belongs to the cytochrome P450 family.</text>
</comment>
<evidence type="ECO:0000256" key="5">
    <source>
        <dbReference type="ARBA" id="ARBA00023002"/>
    </source>
</evidence>
<accession>A0AAV5FHZ4</accession>
<evidence type="ECO:0000256" key="6">
    <source>
        <dbReference type="ARBA" id="ARBA00023004"/>
    </source>
</evidence>
<sequence length="481" mass="52124">MIMSPSVLAAAAALIVFILYVVKHRQSGGGGGKLPPSPPSLPLVGHVHLMSSLAHRSLLDLQLRYGSSGGLLLLQLGRRRTLVASTAAAATDIFKHHDVAFASRPGGAVADKLMYGRRNVSFAPYGDHWRRAKKVAVVHLLSPRRVEALARVRAAEATALVDAVRRRRGGRRRAEAAPGRALAAGFQADDVLPAAAARAVRRATGLEKKLDEQVAAWDQFFAEIMAAHAEKGADGAGKEEAEDIMGVLLRLREEGSTEGLELTDDVIKAIVKDMIAAATDTSSLTVEWTMAELAANPRVMAKLNDEISRVFTNADHTDTIVQADLGRMEYLRAVLKEVLRLHPPAPLLVPHYSTTPTVVQGYEVPANTSLFINAWAIGRDPAAWDEPEEFRPERFVGGSSTGVDFRGSDYQLVPFGAGRRVCPGINFALPIVELALVSLLHHFEWSLPHGMRPEDLDIGEAPGLTTPPRVPLVLVPRERLY</sequence>
<evidence type="ECO:0000313" key="11">
    <source>
        <dbReference type="Proteomes" id="UP001054889"/>
    </source>
</evidence>
<dbReference type="InterPro" id="IPR017972">
    <property type="entry name" value="Cyt_P450_CS"/>
</dbReference>
<dbReference type="GO" id="GO:0016705">
    <property type="term" value="F:oxidoreductase activity, acting on paired donors, with incorporation or reduction of molecular oxygen"/>
    <property type="evidence" value="ECO:0007669"/>
    <property type="project" value="InterPro"/>
</dbReference>
<dbReference type="InterPro" id="IPR001128">
    <property type="entry name" value="Cyt_P450"/>
</dbReference>
<evidence type="ECO:0000256" key="3">
    <source>
        <dbReference type="ARBA" id="ARBA00022617"/>
    </source>
</evidence>